<evidence type="ECO:0000313" key="5">
    <source>
        <dbReference type="EMBL" id="OGC54741.1"/>
    </source>
</evidence>
<dbReference type="InterPro" id="IPR011991">
    <property type="entry name" value="ArsR-like_HTH"/>
</dbReference>
<evidence type="ECO:0000256" key="2">
    <source>
        <dbReference type="ARBA" id="ARBA00023125"/>
    </source>
</evidence>
<dbReference type="InterPro" id="IPR036390">
    <property type="entry name" value="WH_DNA-bd_sf"/>
</dbReference>
<evidence type="ECO:0000259" key="4">
    <source>
        <dbReference type="PROSITE" id="PS50987"/>
    </source>
</evidence>
<keyword evidence="2" id="KW-0238">DNA-binding</keyword>
<dbReference type="InterPro" id="IPR001845">
    <property type="entry name" value="HTH_ArsR_DNA-bd_dom"/>
</dbReference>
<dbReference type="GO" id="GO:0003677">
    <property type="term" value="F:DNA binding"/>
    <property type="evidence" value="ECO:0007669"/>
    <property type="project" value="UniProtKB-KW"/>
</dbReference>
<dbReference type="Proteomes" id="UP000179005">
    <property type="component" value="Unassembled WGS sequence"/>
</dbReference>
<dbReference type="Gene3D" id="1.10.10.10">
    <property type="entry name" value="Winged helix-like DNA-binding domain superfamily/Winged helix DNA-binding domain"/>
    <property type="match status" value="1"/>
</dbReference>
<accession>A0A1F4VBV5</accession>
<dbReference type="SUPFAM" id="SSF46785">
    <property type="entry name" value="Winged helix' DNA-binding domain"/>
    <property type="match status" value="1"/>
</dbReference>
<dbReference type="SMART" id="SM00418">
    <property type="entry name" value="HTH_ARSR"/>
    <property type="match status" value="1"/>
</dbReference>
<dbReference type="InterPro" id="IPR051081">
    <property type="entry name" value="HTH_MetalResp_TranReg"/>
</dbReference>
<dbReference type="EMBL" id="MEVC01000016">
    <property type="protein sequence ID" value="OGC54741.1"/>
    <property type="molecule type" value="Genomic_DNA"/>
</dbReference>
<feature type="domain" description="HTH arsR-type" evidence="4">
    <location>
        <begin position="1"/>
        <end position="93"/>
    </location>
</feature>
<evidence type="ECO:0000256" key="1">
    <source>
        <dbReference type="ARBA" id="ARBA00023015"/>
    </source>
</evidence>
<dbReference type="AlphaFoldDB" id="A0A1F4VBV5"/>
<reference evidence="5 6" key="1">
    <citation type="journal article" date="2016" name="Nat. Commun.">
        <title>Thousands of microbial genomes shed light on interconnected biogeochemical processes in an aquifer system.</title>
        <authorList>
            <person name="Anantharaman K."/>
            <person name="Brown C.T."/>
            <person name="Hug L.A."/>
            <person name="Sharon I."/>
            <person name="Castelle C.J."/>
            <person name="Probst A.J."/>
            <person name="Thomas B.C."/>
            <person name="Singh A."/>
            <person name="Wilkins M.J."/>
            <person name="Karaoz U."/>
            <person name="Brodie E.L."/>
            <person name="Williams K.H."/>
            <person name="Hubbard S.S."/>
            <person name="Banfield J.F."/>
        </authorList>
    </citation>
    <scope>NUCLEOTIDE SEQUENCE [LARGE SCALE GENOMIC DNA]</scope>
</reference>
<evidence type="ECO:0000256" key="3">
    <source>
        <dbReference type="ARBA" id="ARBA00023163"/>
    </source>
</evidence>
<keyword evidence="3" id="KW-0804">Transcription</keyword>
<organism evidence="5 6">
    <name type="scientific">candidate division WWE3 bacterium RIFCSPHIGHO2_01_FULL_48_15</name>
    <dbReference type="NCBI Taxonomy" id="1802619"/>
    <lineage>
        <taxon>Bacteria</taxon>
        <taxon>Katanobacteria</taxon>
    </lineage>
</organism>
<evidence type="ECO:0000313" key="6">
    <source>
        <dbReference type="Proteomes" id="UP000179005"/>
    </source>
</evidence>
<dbReference type="CDD" id="cd00090">
    <property type="entry name" value="HTH_ARSR"/>
    <property type="match status" value="1"/>
</dbReference>
<proteinExistence type="predicted"/>
<name>A0A1F4VBV5_UNCKA</name>
<gene>
    <name evidence="5" type="ORF">A2797_02780</name>
</gene>
<keyword evidence="1" id="KW-0805">Transcription regulation</keyword>
<sequence>MTAKEWTRIFKGLGNENRLKIVKMLYPDRLMTVSEVKNRLGISFKWTSANLSRLAQLGILERDGRGDRIVYYINPKLEHPLFRLLREFLPDVY</sequence>
<comment type="caution">
    <text evidence="5">The sequence shown here is derived from an EMBL/GenBank/DDBJ whole genome shotgun (WGS) entry which is preliminary data.</text>
</comment>
<dbReference type="InterPro" id="IPR036388">
    <property type="entry name" value="WH-like_DNA-bd_sf"/>
</dbReference>
<dbReference type="PANTHER" id="PTHR33154:SF38">
    <property type="entry name" value="HTH ARSR-TYPE DOMAIN-CONTAINING PROTEIN"/>
    <property type="match status" value="1"/>
</dbReference>
<protein>
    <recommendedName>
        <fullName evidence="4">HTH arsR-type domain-containing protein</fullName>
    </recommendedName>
</protein>
<dbReference type="PROSITE" id="PS50987">
    <property type="entry name" value="HTH_ARSR_2"/>
    <property type="match status" value="1"/>
</dbReference>
<dbReference type="GO" id="GO:0003700">
    <property type="term" value="F:DNA-binding transcription factor activity"/>
    <property type="evidence" value="ECO:0007669"/>
    <property type="project" value="InterPro"/>
</dbReference>
<dbReference type="PANTHER" id="PTHR33154">
    <property type="entry name" value="TRANSCRIPTIONAL REGULATOR, ARSR FAMILY"/>
    <property type="match status" value="1"/>
</dbReference>
<dbReference type="STRING" id="1802619.A2797_02780"/>